<dbReference type="Pfam" id="PF00067">
    <property type="entry name" value="p450"/>
    <property type="match status" value="1"/>
</dbReference>
<dbReference type="GO" id="GO:0004497">
    <property type="term" value="F:monooxygenase activity"/>
    <property type="evidence" value="ECO:0007669"/>
    <property type="project" value="UniProtKB-KW"/>
</dbReference>
<dbReference type="Gene3D" id="1.10.630.10">
    <property type="entry name" value="Cytochrome P450"/>
    <property type="match status" value="1"/>
</dbReference>
<keyword evidence="3 5" id="KW-0479">Metal-binding</keyword>
<reference evidence="8" key="2">
    <citation type="submission" date="2023-05" db="EMBL/GenBank/DDBJ databases">
        <authorList>
            <consortium name="Lawrence Berkeley National Laboratory"/>
            <person name="Steindorff A."/>
            <person name="Hensen N."/>
            <person name="Bonometti L."/>
            <person name="Westerberg I."/>
            <person name="Brannstrom I.O."/>
            <person name="Guillou S."/>
            <person name="Cros-Aarteil S."/>
            <person name="Calhoun S."/>
            <person name="Haridas S."/>
            <person name="Kuo A."/>
            <person name="Mondo S."/>
            <person name="Pangilinan J."/>
            <person name="Riley R."/>
            <person name="Labutti K."/>
            <person name="Andreopoulos B."/>
            <person name="Lipzen A."/>
            <person name="Chen C."/>
            <person name="Yanf M."/>
            <person name="Daum C."/>
            <person name="Ng V."/>
            <person name="Clum A."/>
            <person name="Ohm R."/>
            <person name="Martin F."/>
            <person name="Silar P."/>
            <person name="Natvig D."/>
            <person name="Lalanne C."/>
            <person name="Gautier V."/>
            <person name="Ament-Velasquez S.L."/>
            <person name="Kruys A."/>
            <person name="Hutchinson M.I."/>
            <person name="Powell A.J."/>
            <person name="Barry K."/>
            <person name="Miller A.N."/>
            <person name="Grigoriev I.V."/>
            <person name="Debuchy R."/>
            <person name="Gladieux P."/>
            <person name="Thoren M.H."/>
            <person name="Johannesson H."/>
        </authorList>
    </citation>
    <scope>NUCLEOTIDE SEQUENCE</scope>
    <source>
        <strain evidence="8">CBS 892.96</strain>
    </source>
</reference>
<feature type="chain" id="PRO_5042923929" evidence="7">
    <location>
        <begin position="19"/>
        <end position="497"/>
    </location>
</feature>
<dbReference type="InterPro" id="IPR002401">
    <property type="entry name" value="Cyt_P450_E_grp-I"/>
</dbReference>
<protein>
    <submittedName>
        <fullName evidence="8">Cytochrome P450</fullName>
    </submittedName>
</protein>
<feature type="signal peptide" evidence="7">
    <location>
        <begin position="1"/>
        <end position="18"/>
    </location>
</feature>
<evidence type="ECO:0000256" key="5">
    <source>
        <dbReference type="PIRSR" id="PIRSR602401-1"/>
    </source>
</evidence>
<feature type="binding site" description="axial binding residue" evidence="5">
    <location>
        <position position="438"/>
    </location>
    <ligand>
        <name>heme</name>
        <dbReference type="ChEBI" id="CHEBI:30413"/>
    </ligand>
    <ligandPart>
        <name>Fe</name>
        <dbReference type="ChEBI" id="CHEBI:18248"/>
    </ligandPart>
</feature>
<dbReference type="GO" id="GO:0005506">
    <property type="term" value="F:iron ion binding"/>
    <property type="evidence" value="ECO:0007669"/>
    <property type="project" value="InterPro"/>
</dbReference>
<reference evidence="8" key="1">
    <citation type="journal article" date="2023" name="Mol. Phylogenet. Evol.">
        <title>Genome-scale phylogeny and comparative genomics of the fungal order Sordariales.</title>
        <authorList>
            <person name="Hensen N."/>
            <person name="Bonometti L."/>
            <person name="Westerberg I."/>
            <person name="Brannstrom I.O."/>
            <person name="Guillou S."/>
            <person name="Cros-Aarteil S."/>
            <person name="Calhoun S."/>
            <person name="Haridas S."/>
            <person name="Kuo A."/>
            <person name="Mondo S."/>
            <person name="Pangilinan J."/>
            <person name="Riley R."/>
            <person name="LaButti K."/>
            <person name="Andreopoulos B."/>
            <person name="Lipzen A."/>
            <person name="Chen C."/>
            <person name="Yan M."/>
            <person name="Daum C."/>
            <person name="Ng V."/>
            <person name="Clum A."/>
            <person name="Steindorff A."/>
            <person name="Ohm R.A."/>
            <person name="Martin F."/>
            <person name="Silar P."/>
            <person name="Natvig D.O."/>
            <person name="Lalanne C."/>
            <person name="Gautier V."/>
            <person name="Ament-Velasquez S.L."/>
            <person name="Kruys A."/>
            <person name="Hutchinson M.I."/>
            <person name="Powell A.J."/>
            <person name="Barry K."/>
            <person name="Miller A.N."/>
            <person name="Grigoriev I.V."/>
            <person name="Debuchy R."/>
            <person name="Gladieux P."/>
            <person name="Hiltunen Thoren M."/>
            <person name="Johannesson H."/>
        </authorList>
    </citation>
    <scope>NUCLEOTIDE SEQUENCE</scope>
    <source>
        <strain evidence="8">CBS 892.96</strain>
    </source>
</reference>
<keyword evidence="7" id="KW-0732">Signal</keyword>
<evidence type="ECO:0000256" key="7">
    <source>
        <dbReference type="SAM" id="SignalP"/>
    </source>
</evidence>
<sequence>MTPLLLLATSLLFVLIYSLSPLLSKDTLPGPLYARLTSLVLKYHEFTATRTSYIHSLHLRYGPVVRVAPNEVAFASAAAVKEIYCSNGSGYDKTEWYDLFKVYDRRTMFTTLGKGEHAKRKRVLADRYANSNIVKGGVIEGIKERARVFGGLCEKAGREGVDLYISDNNNNNNTVLHAYAFDCVTLHLFHPYSTSSLTNSKDSEIMLEVTFDSSLQNRLLSHYSPPLHRLLNTLLSSLLSLKPRETPLADHFVLDTAALQANLSPFTLLHRLHHDLPPNSSLDQTDKAAECLDHMAAGIDTTGDALCFLIWELSQPSSLPCQRRLQQELRSSTPDTPIEKLAYLDAVIMEGLRMFPAIPMSLPRYVPAGGRTIGGYKIPGGTIVSGQAYSVQRLGPEHGGVFEEPERFRPERWLEGDEEKDRERRRSFFAFSQGGRGCIGKHLALAEMKCLLWEVYSKFTTLPDPRMKAEEMEMADLLVSSRPAGQRCLVRFEKLIS</sequence>
<accession>A0AAN7AAE3</accession>
<keyword evidence="2 5" id="KW-0349">Heme</keyword>
<dbReference type="AlphaFoldDB" id="A0AAN7AAE3"/>
<dbReference type="PRINTS" id="PR00385">
    <property type="entry name" value="P450"/>
</dbReference>
<proteinExistence type="inferred from homology"/>
<dbReference type="Proteomes" id="UP001302321">
    <property type="component" value="Unassembled WGS sequence"/>
</dbReference>
<comment type="caution">
    <text evidence="8">The sequence shown here is derived from an EMBL/GenBank/DDBJ whole genome shotgun (WGS) entry which is preliminary data.</text>
</comment>
<dbReference type="InterPro" id="IPR017972">
    <property type="entry name" value="Cyt_P450_CS"/>
</dbReference>
<evidence type="ECO:0000256" key="2">
    <source>
        <dbReference type="ARBA" id="ARBA00022617"/>
    </source>
</evidence>
<evidence type="ECO:0000256" key="6">
    <source>
        <dbReference type="RuleBase" id="RU000461"/>
    </source>
</evidence>
<name>A0AAN7AAE3_9PEZI</name>
<dbReference type="SUPFAM" id="SSF48264">
    <property type="entry name" value="Cytochrome P450"/>
    <property type="match status" value="1"/>
</dbReference>
<keyword evidence="4 5" id="KW-0408">Iron</keyword>
<dbReference type="PANTHER" id="PTHR24305:SF164">
    <property type="entry name" value="P450, PUTATIVE (EUROFUNG)-RELATED"/>
    <property type="match status" value="1"/>
</dbReference>
<dbReference type="PROSITE" id="PS00086">
    <property type="entry name" value="CYTOCHROME_P450"/>
    <property type="match status" value="1"/>
</dbReference>
<organism evidence="8 9">
    <name type="scientific">Triangularia setosa</name>
    <dbReference type="NCBI Taxonomy" id="2587417"/>
    <lineage>
        <taxon>Eukaryota</taxon>
        <taxon>Fungi</taxon>
        <taxon>Dikarya</taxon>
        <taxon>Ascomycota</taxon>
        <taxon>Pezizomycotina</taxon>
        <taxon>Sordariomycetes</taxon>
        <taxon>Sordariomycetidae</taxon>
        <taxon>Sordariales</taxon>
        <taxon>Podosporaceae</taxon>
        <taxon>Triangularia</taxon>
    </lineage>
</organism>
<dbReference type="PRINTS" id="PR00463">
    <property type="entry name" value="EP450I"/>
</dbReference>
<evidence type="ECO:0000256" key="1">
    <source>
        <dbReference type="ARBA" id="ARBA00001971"/>
    </source>
</evidence>
<keyword evidence="6" id="KW-0560">Oxidoreductase</keyword>
<dbReference type="EMBL" id="MU866120">
    <property type="protein sequence ID" value="KAK4179244.1"/>
    <property type="molecule type" value="Genomic_DNA"/>
</dbReference>
<evidence type="ECO:0000313" key="9">
    <source>
        <dbReference type="Proteomes" id="UP001302321"/>
    </source>
</evidence>
<dbReference type="GO" id="GO:0020037">
    <property type="term" value="F:heme binding"/>
    <property type="evidence" value="ECO:0007669"/>
    <property type="project" value="InterPro"/>
</dbReference>
<dbReference type="InterPro" id="IPR036396">
    <property type="entry name" value="Cyt_P450_sf"/>
</dbReference>
<gene>
    <name evidence="8" type="ORF">QBC36DRAFT_298616</name>
</gene>
<evidence type="ECO:0000256" key="3">
    <source>
        <dbReference type="ARBA" id="ARBA00022723"/>
    </source>
</evidence>
<dbReference type="CDD" id="cd11059">
    <property type="entry name" value="CYP_fungal"/>
    <property type="match status" value="1"/>
</dbReference>
<comment type="cofactor">
    <cofactor evidence="1 5">
        <name>heme</name>
        <dbReference type="ChEBI" id="CHEBI:30413"/>
    </cofactor>
</comment>
<dbReference type="InterPro" id="IPR001128">
    <property type="entry name" value="Cyt_P450"/>
</dbReference>
<comment type="similarity">
    <text evidence="6">Belongs to the cytochrome P450 family.</text>
</comment>
<keyword evidence="6" id="KW-0503">Monooxygenase</keyword>
<dbReference type="GO" id="GO:0016705">
    <property type="term" value="F:oxidoreductase activity, acting on paired donors, with incorporation or reduction of molecular oxygen"/>
    <property type="evidence" value="ECO:0007669"/>
    <property type="project" value="InterPro"/>
</dbReference>
<keyword evidence="9" id="KW-1185">Reference proteome</keyword>
<evidence type="ECO:0000256" key="4">
    <source>
        <dbReference type="ARBA" id="ARBA00023004"/>
    </source>
</evidence>
<dbReference type="PANTHER" id="PTHR24305">
    <property type="entry name" value="CYTOCHROME P450"/>
    <property type="match status" value="1"/>
</dbReference>
<dbReference type="InterPro" id="IPR050121">
    <property type="entry name" value="Cytochrome_P450_monoxygenase"/>
</dbReference>
<evidence type="ECO:0000313" key="8">
    <source>
        <dbReference type="EMBL" id="KAK4179244.1"/>
    </source>
</evidence>